<reference evidence="2 3" key="1">
    <citation type="submission" date="2019-03" db="EMBL/GenBank/DDBJ databases">
        <title>Genomic Encyclopedia of Type Strains, Phase IV (KMG-IV): sequencing the most valuable type-strain genomes for metagenomic binning, comparative biology and taxonomic classification.</title>
        <authorList>
            <person name="Goeker M."/>
        </authorList>
    </citation>
    <scope>NUCLEOTIDE SEQUENCE [LARGE SCALE GENOMIC DNA]</scope>
    <source>
        <strain evidence="2 3">DSM 28287</strain>
    </source>
</reference>
<proteinExistence type="predicted"/>
<comment type="caution">
    <text evidence="2">The sequence shown here is derived from an EMBL/GenBank/DDBJ whole genome shotgun (WGS) entry which is preliminary data.</text>
</comment>
<dbReference type="Pfam" id="PF21778">
    <property type="entry name" value="DUF6873"/>
    <property type="match status" value="1"/>
</dbReference>
<evidence type="ECO:0000259" key="1">
    <source>
        <dbReference type="Pfam" id="PF21778"/>
    </source>
</evidence>
<protein>
    <recommendedName>
        <fullName evidence="1">DUF6873 domain-containing protein</fullName>
    </recommendedName>
</protein>
<dbReference type="InterPro" id="IPR049238">
    <property type="entry name" value="DUF6873"/>
</dbReference>
<evidence type="ECO:0000313" key="3">
    <source>
        <dbReference type="Proteomes" id="UP000295500"/>
    </source>
</evidence>
<dbReference type="Proteomes" id="UP000295500">
    <property type="component" value="Unassembled WGS sequence"/>
</dbReference>
<sequence length="222" mass="24284">MVPDMLYNSNMLKKYLSGNASPQLIEYLKDYDFRFVDSQDIVSSGISDHADVFYCRLGCRDEAEVLAAEPTELAPGYPEEAAFNAACTGRYFIHKTDITSPRLLAAAKAADMELIDVRQGYCKCSTVIVDEESIITYDKAIAAPCQAAGMSVLLVSPGHVKLRGYDTGFIGGASGRCGGEIIFNGDLTAHPDHENIIEFIKSRGLTCRWFSDYPLTDIGSII</sequence>
<evidence type="ECO:0000313" key="2">
    <source>
        <dbReference type="EMBL" id="TDP59111.1"/>
    </source>
</evidence>
<feature type="domain" description="DUF6873" evidence="1">
    <location>
        <begin position="71"/>
        <end position="222"/>
    </location>
</feature>
<dbReference type="AlphaFoldDB" id="A0A4R6Q9V4"/>
<gene>
    <name evidence="2" type="ORF">EV211_10443</name>
</gene>
<name>A0A4R6Q9V4_9FIRM</name>
<organism evidence="2 3">
    <name type="scientific">Aminicella lysinilytica</name>
    <dbReference type="NCBI Taxonomy" id="433323"/>
    <lineage>
        <taxon>Bacteria</taxon>
        <taxon>Bacillati</taxon>
        <taxon>Bacillota</taxon>
        <taxon>Clostridia</taxon>
        <taxon>Peptostreptococcales</taxon>
        <taxon>Anaerovoracaceae</taxon>
        <taxon>Aminicella</taxon>
    </lineage>
</organism>
<dbReference type="EMBL" id="SNXO01000004">
    <property type="protein sequence ID" value="TDP59111.1"/>
    <property type="molecule type" value="Genomic_DNA"/>
</dbReference>
<keyword evidence="3" id="KW-1185">Reference proteome</keyword>
<accession>A0A4R6Q9V4</accession>